<protein>
    <submittedName>
        <fullName evidence="1">Uncharacterized protein</fullName>
    </submittedName>
</protein>
<proteinExistence type="predicted"/>
<reference evidence="1" key="1">
    <citation type="submission" date="2022-03" db="EMBL/GenBank/DDBJ databases">
        <authorList>
            <person name="Sayadi A."/>
        </authorList>
    </citation>
    <scope>NUCLEOTIDE SEQUENCE</scope>
</reference>
<comment type="caution">
    <text evidence="1">The sequence shown here is derived from an EMBL/GenBank/DDBJ whole genome shotgun (WGS) entry which is preliminary data.</text>
</comment>
<name>A0A9P0K4D6_ACAOB</name>
<organism evidence="1 2">
    <name type="scientific">Acanthoscelides obtectus</name>
    <name type="common">Bean weevil</name>
    <name type="synonym">Bruchus obtectus</name>
    <dbReference type="NCBI Taxonomy" id="200917"/>
    <lineage>
        <taxon>Eukaryota</taxon>
        <taxon>Metazoa</taxon>
        <taxon>Ecdysozoa</taxon>
        <taxon>Arthropoda</taxon>
        <taxon>Hexapoda</taxon>
        <taxon>Insecta</taxon>
        <taxon>Pterygota</taxon>
        <taxon>Neoptera</taxon>
        <taxon>Endopterygota</taxon>
        <taxon>Coleoptera</taxon>
        <taxon>Polyphaga</taxon>
        <taxon>Cucujiformia</taxon>
        <taxon>Chrysomeloidea</taxon>
        <taxon>Chrysomelidae</taxon>
        <taxon>Bruchinae</taxon>
        <taxon>Bruchini</taxon>
        <taxon>Acanthoscelides</taxon>
    </lineage>
</organism>
<dbReference type="Proteomes" id="UP001152888">
    <property type="component" value="Unassembled WGS sequence"/>
</dbReference>
<accession>A0A9P0K4D6</accession>
<evidence type="ECO:0000313" key="2">
    <source>
        <dbReference type="Proteomes" id="UP001152888"/>
    </source>
</evidence>
<gene>
    <name evidence="1" type="ORF">ACAOBT_LOCUS7295</name>
</gene>
<keyword evidence="2" id="KW-1185">Reference proteome</keyword>
<dbReference type="AlphaFoldDB" id="A0A9P0K4D6"/>
<evidence type="ECO:0000313" key="1">
    <source>
        <dbReference type="EMBL" id="CAH1967256.1"/>
    </source>
</evidence>
<sequence length="44" mass="5097">MNKCYLLLCNDSTTSLDAKTMEIMYPIQDDAIHHAVATFCFLWQ</sequence>
<dbReference type="EMBL" id="CAKOFQ010006742">
    <property type="protein sequence ID" value="CAH1967256.1"/>
    <property type="molecule type" value="Genomic_DNA"/>
</dbReference>